<evidence type="ECO:0000313" key="4">
    <source>
        <dbReference type="Proteomes" id="UP001500058"/>
    </source>
</evidence>
<gene>
    <name evidence="3" type="ORF">GCM10010420_36410</name>
</gene>
<protein>
    <recommendedName>
        <fullName evidence="2">GmrSD restriction endonucleases N-terminal domain-containing protein</fullName>
    </recommendedName>
</protein>
<sequence length="226" mass="24464">MPEPVPAGGPGAAPVPLPHLRIPWPVLPGLWATGCRAPPGRKAGGHLHKDAGALAGQAPGPRAGSRRCRGQGPSCVAPDDVPGARRHPAGSEPRRALVPGRHRELRYREPRAWPVPGWSGPHAEAPAPTHEFSSSGLFPGGGMRESGPDHRERDIRVHAQRTTFSKLVQGEKQFQVPRYQRTYSWGEEEPERLRDDVTELAEDRLEGQSPAAHFLGSVVLAPDRIT</sequence>
<accession>A0ABN3IJQ7</accession>
<dbReference type="InterPro" id="IPR004919">
    <property type="entry name" value="GmrSD_N"/>
</dbReference>
<feature type="domain" description="GmrSD restriction endonucleases N-terminal" evidence="2">
    <location>
        <begin position="165"/>
        <end position="220"/>
    </location>
</feature>
<dbReference type="PANTHER" id="PTHR35149">
    <property type="entry name" value="SLL5132 PROTEIN"/>
    <property type="match status" value="1"/>
</dbReference>
<organism evidence="3 4">
    <name type="scientific">Streptomyces glaucosporus</name>
    <dbReference type="NCBI Taxonomy" id="284044"/>
    <lineage>
        <taxon>Bacteria</taxon>
        <taxon>Bacillati</taxon>
        <taxon>Actinomycetota</taxon>
        <taxon>Actinomycetes</taxon>
        <taxon>Kitasatosporales</taxon>
        <taxon>Streptomycetaceae</taxon>
        <taxon>Streptomyces</taxon>
    </lineage>
</organism>
<proteinExistence type="predicted"/>
<name>A0ABN3IJQ7_9ACTN</name>
<dbReference type="Pfam" id="PF03235">
    <property type="entry name" value="GmrSD_N"/>
    <property type="match status" value="1"/>
</dbReference>
<reference evidence="3 4" key="1">
    <citation type="journal article" date="2019" name="Int. J. Syst. Evol. Microbiol.">
        <title>The Global Catalogue of Microorganisms (GCM) 10K type strain sequencing project: providing services to taxonomists for standard genome sequencing and annotation.</title>
        <authorList>
            <consortium name="The Broad Institute Genomics Platform"/>
            <consortium name="The Broad Institute Genome Sequencing Center for Infectious Disease"/>
            <person name="Wu L."/>
            <person name="Ma J."/>
        </authorList>
    </citation>
    <scope>NUCLEOTIDE SEQUENCE [LARGE SCALE GENOMIC DNA]</scope>
    <source>
        <strain evidence="3 4">JCM 6921</strain>
    </source>
</reference>
<dbReference type="PANTHER" id="PTHR35149:SF2">
    <property type="entry name" value="DUF262 DOMAIN-CONTAINING PROTEIN"/>
    <property type="match status" value="1"/>
</dbReference>
<evidence type="ECO:0000259" key="2">
    <source>
        <dbReference type="Pfam" id="PF03235"/>
    </source>
</evidence>
<dbReference type="EMBL" id="BAAATJ010000017">
    <property type="protein sequence ID" value="GAA2405394.1"/>
    <property type="molecule type" value="Genomic_DNA"/>
</dbReference>
<dbReference type="Proteomes" id="UP001500058">
    <property type="component" value="Unassembled WGS sequence"/>
</dbReference>
<feature type="region of interest" description="Disordered" evidence="1">
    <location>
        <begin position="124"/>
        <end position="149"/>
    </location>
</feature>
<keyword evidence="4" id="KW-1185">Reference proteome</keyword>
<evidence type="ECO:0000256" key="1">
    <source>
        <dbReference type="SAM" id="MobiDB-lite"/>
    </source>
</evidence>
<evidence type="ECO:0000313" key="3">
    <source>
        <dbReference type="EMBL" id="GAA2405394.1"/>
    </source>
</evidence>
<feature type="region of interest" description="Disordered" evidence="1">
    <location>
        <begin position="41"/>
        <end position="95"/>
    </location>
</feature>
<comment type="caution">
    <text evidence="3">The sequence shown here is derived from an EMBL/GenBank/DDBJ whole genome shotgun (WGS) entry which is preliminary data.</text>
</comment>